<dbReference type="Gene3D" id="3.40.850.10">
    <property type="entry name" value="Kinesin motor domain"/>
    <property type="match status" value="1"/>
</dbReference>
<dbReference type="GO" id="GO:0003777">
    <property type="term" value="F:microtubule motor activity"/>
    <property type="evidence" value="ECO:0007669"/>
    <property type="project" value="InterPro"/>
</dbReference>
<protein>
    <recommendedName>
        <fullName evidence="3">Kinesin motor domain-containing protein</fullName>
    </recommendedName>
</protein>
<dbReference type="PANTHER" id="PTHR47968:SF18">
    <property type="entry name" value="KINESIN-LIKE PROTEIN KIN-7F"/>
    <property type="match status" value="1"/>
</dbReference>
<evidence type="ECO:0008006" key="3">
    <source>
        <dbReference type="Google" id="ProtNLM"/>
    </source>
</evidence>
<reference evidence="1 2" key="1">
    <citation type="submission" date="2023-12" db="EMBL/GenBank/DDBJ databases">
        <title>A high-quality genome assembly for Dillenia turbinata (Dilleniales).</title>
        <authorList>
            <person name="Chanderbali A."/>
        </authorList>
    </citation>
    <scope>NUCLEOTIDE SEQUENCE [LARGE SCALE GENOMIC DNA]</scope>
    <source>
        <strain evidence="1">LSX21</strain>
        <tissue evidence="1">Leaf</tissue>
    </source>
</reference>
<dbReference type="InterPro" id="IPR027640">
    <property type="entry name" value="Kinesin-like_fam"/>
</dbReference>
<name>A0AAN8ZFV1_9MAGN</name>
<sequence>MGANSGEDALQRETVWMAHLGEKTLVAIRMRLLNEKEIACYDLSDWECVNHNTIVYKNMIPERSPFPSTFTFGEECFSSISKHFSYGQTSSGKTYTMRRITNRAVTDIYQCMERVICTCKVNSSGHFQSLMYKMVDDIFLLIGELWLRLEELL</sequence>
<evidence type="ECO:0000313" key="1">
    <source>
        <dbReference type="EMBL" id="KAK6939419.1"/>
    </source>
</evidence>
<evidence type="ECO:0000313" key="2">
    <source>
        <dbReference type="Proteomes" id="UP001370490"/>
    </source>
</evidence>
<dbReference type="EMBL" id="JBAMMX010000005">
    <property type="protein sequence ID" value="KAK6939419.1"/>
    <property type="molecule type" value="Genomic_DNA"/>
</dbReference>
<dbReference type="Proteomes" id="UP001370490">
    <property type="component" value="Unassembled WGS sequence"/>
</dbReference>
<proteinExistence type="predicted"/>
<dbReference type="InterPro" id="IPR027417">
    <property type="entry name" value="P-loop_NTPase"/>
</dbReference>
<dbReference type="GO" id="GO:0007018">
    <property type="term" value="P:microtubule-based movement"/>
    <property type="evidence" value="ECO:0007669"/>
    <property type="project" value="InterPro"/>
</dbReference>
<dbReference type="PANTHER" id="PTHR47968">
    <property type="entry name" value="CENTROMERE PROTEIN E"/>
    <property type="match status" value="1"/>
</dbReference>
<keyword evidence="2" id="KW-1185">Reference proteome</keyword>
<dbReference type="AlphaFoldDB" id="A0AAN8ZFV1"/>
<dbReference type="InterPro" id="IPR036961">
    <property type="entry name" value="Kinesin_motor_dom_sf"/>
</dbReference>
<comment type="caution">
    <text evidence="1">The sequence shown here is derived from an EMBL/GenBank/DDBJ whole genome shotgun (WGS) entry which is preliminary data.</text>
</comment>
<organism evidence="1 2">
    <name type="scientific">Dillenia turbinata</name>
    <dbReference type="NCBI Taxonomy" id="194707"/>
    <lineage>
        <taxon>Eukaryota</taxon>
        <taxon>Viridiplantae</taxon>
        <taxon>Streptophyta</taxon>
        <taxon>Embryophyta</taxon>
        <taxon>Tracheophyta</taxon>
        <taxon>Spermatophyta</taxon>
        <taxon>Magnoliopsida</taxon>
        <taxon>eudicotyledons</taxon>
        <taxon>Gunneridae</taxon>
        <taxon>Pentapetalae</taxon>
        <taxon>Dilleniales</taxon>
        <taxon>Dilleniaceae</taxon>
        <taxon>Dillenia</taxon>
    </lineage>
</organism>
<dbReference type="SUPFAM" id="SSF52540">
    <property type="entry name" value="P-loop containing nucleoside triphosphate hydrolases"/>
    <property type="match status" value="1"/>
</dbReference>
<gene>
    <name evidence="1" type="ORF">RJ641_028950</name>
</gene>
<accession>A0AAN8ZFV1</accession>